<reference evidence="1" key="1">
    <citation type="submission" date="2018-01" db="EMBL/GenBank/DDBJ databases">
        <authorList>
            <person name="Krukenberg V."/>
        </authorList>
    </citation>
    <scope>NUCLEOTIDE SEQUENCE</scope>
    <source>
        <strain evidence="1">E20ANME2</strain>
    </source>
</reference>
<sequence length="398" mass="46708">MLPVGNPAIGDDFIDREKEIDQILSALEKDSVLLIAPRRFGKTSIMRRLEKELLSQDGLCVFIEVEDIDSPQRFLSEMVMALLGSERIRRKVKIRSTFEKSFNWFKENIEEVLVYVFRAKLRSNIEADLKGDWTEKARLIFEIINDFESNIYFIVDEFPIAIKNMDSEDAEKFLHWFRKLRQISENLRFIVGGSVSIDRVVRDVGGVSVINDFKRAQIGGFRKEVALNVIEKVFREKEWQYTESTGDKILNCVGEACIPYFIAIMLSAIEEEYVSRDVEINEELIEDIYNFRILGSEGKHYFEHYSQRLRIFYTGMAGMEEKAARAILRRVSSEDYYPLDLAFGIFKQETGVDDHERFMDLIADLENDFYIENDSPKGLTFYSRMLRDWWRLYHGEIK</sequence>
<name>A0AC61L0J0_9EURY</name>
<dbReference type="Proteomes" id="UP000248329">
    <property type="component" value="Unassembled WGS sequence"/>
</dbReference>
<accession>A0AC61L0J0</accession>
<organism evidence="1 2">
    <name type="scientific">Candidatus Methanogaster sp</name>
    <dbReference type="NCBI Taxonomy" id="3386292"/>
    <lineage>
        <taxon>Archaea</taxon>
        <taxon>Methanobacteriati</taxon>
        <taxon>Methanobacteriota</taxon>
        <taxon>Stenosarchaea group</taxon>
        <taxon>Methanomicrobia</taxon>
        <taxon>Methanosarcinales</taxon>
        <taxon>ANME-2 cluster</taxon>
        <taxon>Candidatus Methanogasteraceae</taxon>
        <taxon>Candidatus Methanogaster</taxon>
    </lineage>
</organism>
<evidence type="ECO:0000313" key="2">
    <source>
        <dbReference type="Proteomes" id="UP000248329"/>
    </source>
</evidence>
<proteinExistence type="predicted"/>
<evidence type="ECO:0000313" key="1">
    <source>
        <dbReference type="EMBL" id="PXF59324.1"/>
    </source>
</evidence>
<gene>
    <name evidence="1" type="ORF">C4B59_11740</name>
</gene>
<dbReference type="EMBL" id="PQXF01000026">
    <property type="protein sequence ID" value="PXF59324.1"/>
    <property type="molecule type" value="Genomic_DNA"/>
</dbReference>
<comment type="caution">
    <text evidence="1">The sequence shown here is derived from an EMBL/GenBank/DDBJ whole genome shotgun (WGS) entry which is preliminary data.</text>
</comment>
<protein>
    <submittedName>
        <fullName evidence="1">Uncharacterized protein</fullName>
    </submittedName>
</protein>